<dbReference type="EMBL" id="LOMT01000098">
    <property type="protein sequence ID" value="KXX96712.1"/>
    <property type="molecule type" value="Genomic_DNA"/>
</dbReference>
<name>A0A068NH20_BACCE</name>
<feature type="domain" description="ABC transmembrane type-1" evidence="9">
    <location>
        <begin position="73"/>
        <end position="265"/>
    </location>
</feature>
<dbReference type="EMBL" id="WBPP01000008">
    <property type="protein sequence ID" value="KAB2398800.1"/>
    <property type="molecule type" value="Genomic_DNA"/>
</dbReference>
<evidence type="ECO:0000313" key="35">
    <source>
        <dbReference type="Proteomes" id="UP000219922"/>
    </source>
</evidence>
<reference evidence="17" key="15">
    <citation type="submission" date="2023-07" db="EMBL/GenBank/DDBJ databases">
        <title>Complete genome sequence of Bacillus cereus SRCM126073 isolated from soil.</title>
        <authorList>
            <person name="Yang H.-G."/>
            <person name="Ryu M.-S."/>
            <person name="Ha G.-S."/>
            <person name="Yang H.-J."/>
            <person name="Jeong D.-Y."/>
        </authorList>
    </citation>
    <scope>NUCLEOTIDE SEQUENCE</scope>
    <source>
        <strain evidence="17">SRCM126073</strain>
    </source>
</reference>
<dbReference type="Proteomes" id="UP000308444">
    <property type="component" value="Unassembled WGS sequence"/>
</dbReference>
<dbReference type="EMBL" id="NTSO01000010">
    <property type="protein sequence ID" value="PFF48233.1"/>
    <property type="molecule type" value="Genomic_DNA"/>
</dbReference>
<dbReference type="KEGG" id="bcef:BcrFT9_03122"/>
<evidence type="ECO:0000256" key="7">
    <source>
        <dbReference type="ARBA" id="ARBA00023136"/>
    </source>
</evidence>
<gene>
    <name evidence="10" type="primary">malD</name>
    <name evidence="14" type="ORF">AT268_08500</name>
    <name evidence="13" type="ORF">AT274_02885</name>
    <name evidence="18" type="ORF">BKK64_08890</name>
    <name evidence="19" type="ORF">BLX06_02915</name>
    <name evidence="26" type="ORF">C1N66_18820</name>
    <name evidence="21" type="ORF">CN357_18265</name>
    <name evidence="24" type="ORF">COI69_10370</name>
    <name evidence="22" type="ORF">COI98_07560</name>
    <name evidence="23" type="ORF">COK98_20510</name>
    <name evidence="20" type="ORF">CON36_05810</name>
    <name evidence="25" type="ORF">D0437_19475</name>
    <name evidence="27" type="ORF">DR116_0007970</name>
    <name evidence="11" type="ORF">F8158_03830</name>
    <name evidence="10" type="ORF">F8172_08015</name>
    <name evidence="28" type="ORF">FC695_06545</name>
    <name evidence="16" type="ORF">H7U08_06135</name>
    <name evidence="15" type="ORF">JCR31_07455</name>
    <name evidence="29" type="ORF">OK229_02590</name>
    <name evidence="17" type="ORF">QYM23_21675</name>
    <name evidence="12" type="ORF">TQ94_22000</name>
</gene>
<keyword evidence="2 8" id="KW-0813">Transport</keyword>
<evidence type="ECO:0000256" key="2">
    <source>
        <dbReference type="ARBA" id="ARBA00022448"/>
    </source>
</evidence>
<protein>
    <submittedName>
        <fullName evidence="12">Arabinogalactan ABC transporter permease</fullName>
    </submittedName>
    <submittedName>
        <fullName evidence="10">Maltosaccharide ABC transporter permease MalD</fullName>
    </submittedName>
    <submittedName>
        <fullName evidence="13">Sugar ABC transporter permease</fullName>
    </submittedName>
</protein>
<dbReference type="EMBL" id="CP031778">
    <property type="protein sequence ID" value="QDZ75130.1"/>
    <property type="molecule type" value="Genomic_DNA"/>
</dbReference>
<dbReference type="EMBL" id="CP109872">
    <property type="protein sequence ID" value="UYW69798.1"/>
    <property type="molecule type" value="Genomic_DNA"/>
</dbReference>
<dbReference type="Proteomes" id="UP001163707">
    <property type="component" value="Chromosome"/>
</dbReference>
<evidence type="ECO:0000313" key="41">
    <source>
        <dbReference type="Proteomes" id="UP000308444"/>
    </source>
</evidence>
<dbReference type="EMBL" id="JAEFBZ010000001">
    <property type="protein sequence ID" value="MBK1607751.1"/>
    <property type="molecule type" value="Genomic_DNA"/>
</dbReference>
<evidence type="ECO:0000313" key="44">
    <source>
        <dbReference type="Proteomes" id="UP000475765"/>
    </source>
</evidence>
<dbReference type="EMBL" id="QNGD03000003">
    <property type="protein sequence ID" value="RWQ76092.1"/>
    <property type="molecule type" value="Genomic_DNA"/>
</dbReference>
<dbReference type="EMBL" id="JAUIQW010000001">
    <property type="protein sequence ID" value="MDN4875426.1"/>
    <property type="molecule type" value="Genomic_DNA"/>
</dbReference>
<evidence type="ECO:0000313" key="39">
    <source>
        <dbReference type="Proteomes" id="UP000226257"/>
    </source>
</evidence>
<dbReference type="Proteomes" id="UP000477920">
    <property type="component" value="Unassembled WGS sequence"/>
</dbReference>
<feature type="transmembrane region" description="Helical" evidence="8">
    <location>
        <begin position="138"/>
        <end position="159"/>
    </location>
</feature>
<evidence type="ECO:0000313" key="30">
    <source>
        <dbReference type="Proteomes" id="UP000036243"/>
    </source>
</evidence>
<dbReference type="Proteomes" id="UP000075591">
    <property type="component" value="Unassembled WGS sequence"/>
</dbReference>
<dbReference type="Proteomes" id="UP000475765">
    <property type="component" value="Unassembled WGS sequence"/>
</dbReference>
<dbReference type="GO" id="GO:0015423">
    <property type="term" value="F:ABC-type maltose transporter activity"/>
    <property type="evidence" value="ECO:0007669"/>
    <property type="project" value="TreeGrafter"/>
</dbReference>
<keyword evidence="3" id="KW-1003">Cell membrane</keyword>
<evidence type="ECO:0000313" key="42">
    <source>
        <dbReference type="Proteomes" id="UP000321735"/>
    </source>
</evidence>
<dbReference type="EMBL" id="NUUR01000025">
    <property type="protein sequence ID" value="PHG82644.1"/>
    <property type="molecule type" value="Genomic_DNA"/>
</dbReference>
<evidence type="ECO:0000313" key="14">
    <source>
        <dbReference type="EMBL" id="KXY38465.1"/>
    </source>
</evidence>
<dbReference type="Proteomes" id="UP001175137">
    <property type="component" value="Unassembled WGS sequence"/>
</dbReference>
<evidence type="ECO:0000313" key="31">
    <source>
        <dbReference type="Proteomes" id="UP000075476"/>
    </source>
</evidence>
<evidence type="ECO:0000313" key="26">
    <source>
        <dbReference type="EMBL" id="QHV45083.1"/>
    </source>
</evidence>
<feature type="transmembrane region" description="Helical" evidence="8">
    <location>
        <begin position="79"/>
        <end position="98"/>
    </location>
</feature>
<evidence type="ECO:0000256" key="4">
    <source>
        <dbReference type="ARBA" id="ARBA00022597"/>
    </source>
</evidence>
<evidence type="ECO:0000313" key="11">
    <source>
        <dbReference type="EMBL" id="KAB2501646.1"/>
    </source>
</evidence>
<evidence type="ECO:0000313" key="10">
    <source>
        <dbReference type="EMBL" id="KAB2398800.1"/>
    </source>
</evidence>
<keyword evidence="6 8" id="KW-1133">Transmembrane helix</keyword>
<reference evidence="25 42" key="8">
    <citation type="journal article" date="2019" name="Ecotoxicol. Environ. Saf.">
        <title>Microbial characterization of heavy metal resistant bacterial strains isolated from an electroplating wastewater treatment plant.</title>
        <authorList>
            <person name="Cai X."/>
            <person name="Zheng X."/>
            <person name="Zhang D."/>
            <person name="Iqbal W."/>
            <person name="Liu C."/>
            <person name="Yang B."/>
            <person name="Zhao X."/>
            <person name="Lu X."/>
            <person name="Mao Y."/>
        </authorList>
    </citation>
    <scope>NUCLEOTIDE SEQUENCE [LARGE SCALE GENOMIC DNA]</scope>
    <source>
        <strain evidence="25 42">Co1-1</strain>
    </source>
</reference>
<dbReference type="Proteomes" id="UP001197806">
    <property type="component" value="Unassembled WGS sequence"/>
</dbReference>
<sequence length="280" mass="31288">MNIKRQKMLRLSLSYLVIFVMCAIIFYPLLWIIGSSFNPGDSLSGSSIIPQNATLDHYRKLLDLENSNYLLWYKNTLKVSVLTMIFSVLAISFTAYAFSRYRFVGRKNGLLTFLILQMIPNFAALIALYVLAQLTGLIDTHLALILIYVGGAIPMNTWLMKGYFDTIPKELDESARMDGAGHFRIFWQIIMPLAKPIVAVVALFTFIGPFTDFILASIILRTPENYTLAVGLYEMVAKKFGNEFTTFAAGSVLIAIPISILFLSLQKYFISGLTAGGTKG</sequence>
<dbReference type="EMBL" id="SZOH01000352">
    <property type="protein sequence ID" value="TKJ06319.1"/>
    <property type="molecule type" value="Genomic_DNA"/>
</dbReference>
<dbReference type="GO" id="GO:0005886">
    <property type="term" value="C:plasma membrane"/>
    <property type="evidence" value="ECO:0007669"/>
    <property type="project" value="UniProtKB-SubCell"/>
</dbReference>
<reference evidence="18 33" key="3">
    <citation type="submission" date="2016-10" db="EMBL/GenBank/DDBJ databases">
        <title>Draft Genome Sequence of one Bacillus cereus strain isolated from pooled breast milk.</title>
        <authorList>
            <person name="Woudstra C."/>
            <person name="Chamoin A."/>
            <person name="Gentil S."/>
            <person name="Rambeloson T."/>
            <person name="Delannoye S."/>
            <person name="Heinnekine J.A."/>
            <person name="Herbin S."/>
            <person name="Fach P."/>
        </authorList>
    </citation>
    <scope>NUCLEOTIDE SEQUENCE [LARGE SCALE GENOMIC DNA]</scope>
    <source>
        <strain evidence="18 33">16SBCL1279</strain>
    </source>
</reference>
<evidence type="ECO:0000313" key="45">
    <source>
        <dbReference type="Proteomes" id="UP000477920"/>
    </source>
</evidence>
<dbReference type="Proteomes" id="UP000253597">
    <property type="component" value="Unassembled WGS sequence"/>
</dbReference>
<keyword evidence="7 8" id="KW-0472">Membrane</keyword>
<reference evidence="16" key="12">
    <citation type="submission" date="2020-08" db="EMBL/GenBank/DDBJ databases">
        <title>Fungal Genomes of the International Space Station.</title>
        <authorList>
            <person name="Seuylemezian A."/>
            <person name="Singh N.K."/>
            <person name="Wood J."/>
            <person name="Venkateswaran K."/>
        </authorList>
    </citation>
    <scope>NUCLEOTIDE SEQUENCE</scope>
    <source>
        <strain evidence="16">I2-B2</strain>
    </source>
</reference>
<evidence type="ECO:0000313" key="15">
    <source>
        <dbReference type="EMBL" id="MBK1607751.1"/>
    </source>
</evidence>
<dbReference type="OMA" id="YLMKGYM"/>
<dbReference type="Proteomes" id="UP000464780">
    <property type="component" value="Chromosome"/>
</dbReference>
<evidence type="ECO:0000313" key="24">
    <source>
        <dbReference type="EMBL" id="PHG82644.1"/>
    </source>
</evidence>
<dbReference type="EMBL" id="CP028009">
    <property type="protein sequence ID" value="QHV45083.1"/>
    <property type="molecule type" value="Genomic_DNA"/>
</dbReference>
<dbReference type="GeneID" id="92883567"/>
<dbReference type="InterPro" id="IPR035906">
    <property type="entry name" value="MetI-like_sf"/>
</dbReference>
<dbReference type="PANTHER" id="PTHR32243:SF34">
    <property type="entry name" value="GALACTOOLIGOSACCHARIDES TRANSPORT SYSTEM PERMEASE PROTEIN GANQ"/>
    <property type="match status" value="1"/>
</dbReference>
<dbReference type="FunFam" id="1.10.3720.10:FF:000034">
    <property type="entry name" value="Sugar ABC transporter permease"/>
    <property type="match status" value="1"/>
</dbReference>
<evidence type="ECO:0000313" key="12">
    <source>
        <dbReference type="EMBL" id="KMP13925.1"/>
    </source>
</evidence>
<feature type="transmembrane region" description="Helical" evidence="8">
    <location>
        <begin position="240"/>
        <end position="263"/>
    </location>
</feature>
<dbReference type="EMBL" id="NUWJ01000068">
    <property type="protein sequence ID" value="PFK22474.1"/>
    <property type="molecule type" value="Genomic_DNA"/>
</dbReference>
<reference evidence="19 34" key="4">
    <citation type="submission" date="2017-01" db="EMBL/GenBank/DDBJ databases">
        <title>Bacillus cereus isolates.</title>
        <authorList>
            <person name="Beno S.M."/>
        </authorList>
    </citation>
    <scope>NUCLEOTIDE SEQUENCE [LARGE SCALE GENOMIC DNA]</scope>
    <source>
        <strain evidence="19 34">FSL K6-1030</strain>
    </source>
</reference>
<evidence type="ECO:0000313" key="34">
    <source>
        <dbReference type="Proteomes" id="UP000190641"/>
    </source>
</evidence>
<dbReference type="Proteomes" id="UP000220210">
    <property type="component" value="Unassembled WGS sequence"/>
</dbReference>
<reference evidence="21 36" key="5">
    <citation type="submission" date="2017-09" db="EMBL/GenBank/DDBJ databases">
        <title>Large-scale bioinformatics analysis of Bacillus genomes uncovers conserved roles of natural products in bacterial physiology.</title>
        <authorList>
            <consortium name="Agbiome Team Llc"/>
            <person name="Bleich R.M."/>
            <person name="Kirk G.J."/>
            <person name="Santa Maria K.C."/>
            <person name="Allen S.E."/>
            <person name="Farag S."/>
            <person name="Shank E.A."/>
            <person name="Bowers A."/>
        </authorList>
    </citation>
    <scope>NUCLEOTIDE SEQUENCE [LARGE SCALE GENOMIC DNA]</scope>
    <source>
        <strain evidence="21 36">AFS020204</strain>
    </source>
</reference>
<evidence type="ECO:0000313" key="29">
    <source>
        <dbReference type="EMBL" id="UYW69798.1"/>
    </source>
</evidence>
<dbReference type="Proteomes" id="UP000190641">
    <property type="component" value="Unassembled WGS sequence"/>
</dbReference>
<dbReference type="EMBL" id="MUAU01000004">
    <property type="protein sequence ID" value="OOR76632.1"/>
    <property type="molecule type" value="Genomic_DNA"/>
</dbReference>
<reference evidence="29" key="14">
    <citation type="submission" date="2023-02" db="EMBL/GenBank/DDBJ databases">
        <title>Complete Genome Sequence of Bacillus cereus sensu lato isolate BC38B from pepper closely related to the Bacillus anthracis clade.</title>
        <authorList>
            <person name="Abdelli M."/>
            <person name="Cerar Kisek T."/>
            <person name="Falaise C."/>
            <person name="Cumont A."/>
            <person name="Giraud M."/>
            <person name="Chatoux J."/>
            <person name="Rogee S."/>
            <person name="Dadvisard M."/>
            <person name="Larigauderie G."/>
            <person name="Raynaud F."/>
            <person name="Godic Torkar K."/>
            <person name="Ramisse V."/>
        </authorList>
    </citation>
    <scope>NUCLEOTIDE SEQUENCE</scope>
    <source>
        <strain evidence="29">BC38B</strain>
    </source>
</reference>
<evidence type="ECO:0000313" key="43">
    <source>
        <dbReference type="Proteomes" id="UP000464780"/>
    </source>
</evidence>
<accession>A0A068NH20</accession>
<reference evidence="31 32" key="2">
    <citation type="submission" date="2015-12" db="EMBL/GenBank/DDBJ databases">
        <title>Bacillus cereus Group isolate.</title>
        <authorList>
            <person name="Kovac J."/>
        </authorList>
    </citation>
    <scope>NUCLEOTIDE SEQUENCE [LARGE SCALE GENOMIC DNA]</scope>
    <source>
        <strain evidence="14 31">FSL K6-0073</strain>
        <strain evidence="13 32">FSL W8-0275</strain>
    </source>
</reference>
<evidence type="ECO:0000256" key="8">
    <source>
        <dbReference type="RuleBase" id="RU363032"/>
    </source>
</evidence>
<dbReference type="Gene3D" id="1.10.3720.10">
    <property type="entry name" value="MetI-like"/>
    <property type="match status" value="1"/>
</dbReference>
<dbReference type="Proteomes" id="UP000321735">
    <property type="component" value="Chromosome"/>
</dbReference>
<reference evidence="12 30" key="1">
    <citation type="submission" date="2015-02" db="EMBL/GenBank/DDBJ databases">
        <title>Evolution of B. cereus sensu lato: Distribution, horizontal transfer and duplication of chromosomal virulence genes.</title>
        <authorList>
            <person name="Boehm M.-E."/>
            <person name="Huptas C."/>
            <person name="Krey V.M."/>
            <person name="Scherer S."/>
        </authorList>
    </citation>
    <scope>NUCLEOTIDE SEQUENCE [LARGE SCALE GENOMIC DNA]</scope>
    <source>
        <strain evidence="12 30">#17</strain>
    </source>
</reference>
<dbReference type="InterPro" id="IPR050901">
    <property type="entry name" value="BP-dep_ABC_trans_perm"/>
</dbReference>
<evidence type="ECO:0000313" key="22">
    <source>
        <dbReference type="EMBL" id="PFK22474.1"/>
    </source>
</evidence>
<reference evidence="27 40" key="10">
    <citation type="submission" date="2019-01" db="EMBL/GenBank/DDBJ databases">
        <title>Draft genome sequence of heavy metal resistant Bacillus cereus NWUAB01.</title>
        <authorList>
            <person name="Babalola O."/>
            <person name="Aremu B.R."/>
            <person name="Ayangbenro A.S."/>
        </authorList>
    </citation>
    <scope>NUCLEOTIDE SEQUENCE [LARGE SCALE GENOMIC DNA]</scope>
    <source>
        <strain evidence="27 40">NWUAB01</strain>
    </source>
</reference>
<dbReference type="Proteomes" id="UP000219922">
    <property type="component" value="Unassembled WGS sequence"/>
</dbReference>
<feature type="transmembrane region" description="Helical" evidence="8">
    <location>
        <begin position="110"/>
        <end position="132"/>
    </location>
</feature>
<dbReference type="Proteomes" id="UP000224413">
    <property type="component" value="Unassembled WGS sequence"/>
</dbReference>
<evidence type="ECO:0000313" key="19">
    <source>
        <dbReference type="EMBL" id="OOR76632.1"/>
    </source>
</evidence>
<evidence type="ECO:0000313" key="16">
    <source>
        <dbReference type="EMBL" id="MBY0036155.1"/>
    </source>
</evidence>
<evidence type="ECO:0000313" key="20">
    <source>
        <dbReference type="EMBL" id="PDZ99690.1"/>
    </source>
</evidence>
<evidence type="ECO:0000256" key="5">
    <source>
        <dbReference type="ARBA" id="ARBA00022692"/>
    </source>
</evidence>
<evidence type="ECO:0000313" key="17">
    <source>
        <dbReference type="EMBL" id="MDN4875426.1"/>
    </source>
</evidence>
<evidence type="ECO:0000313" key="23">
    <source>
        <dbReference type="EMBL" id="PFV04509.1"/>
    </source>
</evidence>
<keyword evidence="4" id="KW-0762">Sugar transport</keyword>
<dbReference type="AlphaFoldDB" id="A0A068NH20"/>
<dbReference type="EMBL" id="NVDQ01000031">
    <property type="protein sequence ID" value="PFV04509.1"/>
    <property type="molecule type" value="Genomic_DNA"/>
</dbReference>
<reference evidence="15 46" key="13">
    <citation type="submission" date="2020-12" db="EMBL/GenBank/DDBJ databases">
        <title>Genome assembly for a thermostable protease producing Bacillus cereus MAKP1 strain isolated from chicken gut.</title>
        <authorList>
            <person name="Malaviya A."/>
        </authorList>
    </citation>
    <scope>NUCLEOTIDE SEQUENCE [LARGE SCALE GENOMIC DNA]</scope>
    <source>
        <strain evidence="15 46">MAKP1</strain>
    </source>
</reference>
<comment type="similarity">
    <text evidence="8">Belongs to the binding-protein-dependent transport system permease family.</text>
</comment>
<dbReference type="EMBL" id="NVMX01000007">
    <property type="protein sequence ID" value="PDZ99690.1"/>
    <property type="molecule type" value="Genomic_DNA"/>
</dbReference>
<evidence type="ECO:0000313" key="21">
    <source>
        <dbReference type="EMBL" id="PFF48233.1"/>
    </source>
</evidence>
<dbReference type="PROSITE" id="PS50928">
    <property type="entry name" value="ABC_TM1"/>
    <property type="match status" value="1"/>
</dbReference>
<dbReference type="CDD" id="cd06261">
    <property type="entry name" value="TM_PBP2"/>
    <property type="match status" value="1"/>
</dbReference>
<evidence type="ECO:0000313" key="13">
    <source>
        <dbReference type="EMBL" id="KXX96712.1"/>
    </source>
</evidence>
<dbReference type="eggNOG" id="COG3833">
    <property type="taxonomic scope" value="Bacteria"/>
</dbReference>
<dbReference type="Pfam" id="PF00528">
    <property type="entry name" value="BPD_transp_1"/>
    <property type="match status" value="1"/>
</dbReference>
<evidence type="ECO:0000256" key="6">
    <source>
        <dbReference type="ARBA" id="ARBA00022989"/>
    </source>
</evidence>
<dbReference type="PANTHER" id="PTHR32243">
    <property type="entry name" value="MALTOSE TRANSPORT SYSTEM PERMEASE-RELATED"/>
    <property type="match status" value="1"/>
</dbReference>
<evidence type="ECO:0000256" key="3">
    <source>
        <dbReference type="ARBA" id="ARBA00022475"/>
    </source>
</evidence>
<evidence type="ECO:0000313" key="46">
    <source>
        <dbReference type="Proteomes" id="UP000613452"/>
    </source>
</evidence>
<proteinExistence type="inferred from homology"/>
<evidence type="ECO:0000313" key="32">
    <source>
        <dbReference type="Proteomes" id="UP000075591"/>
    </source>
</evidence>
<dbReference type="Proteomes" id="UP000613452">
    <property type="component" value="Unassembled WGS sequence"/>
</dbReference>
<evidence type="ECO:0000313" key="37">
    <source>
        <dbReference type="Proteomes" id="UP000224413"/>
    </source>
</evidence>
<evidence type="ECO:0000313" key="18">
    <source>
        <dbReference type="EMBL" id="OJS96033.1"/>
    </source>
</evidence>
<feature type="transmembrane region" description="Helical" evidence="8">
    <location>
        <begin position="12"/>
        <end position="33"/>
    </location>
</feature>
<reference evidence="28 41" key="9">
    <citation type="journal article" date="2019" name="Environ. Microbiol.">
        <title>An active ?-lactamase is a part of an orchestrated cell wall stress resistance network of Bacillus subtilis and related rhizosphere species.</title>
        <authorList>
            <person name="Bucher T."/>
            <person name="Keren-Paz A."/>
            <person name="Hausser J."/>
            <person name="Olender T."/>
            <person name="Cytryn E."/>
            <person name="Kolodkin-Gal I."/>
        </authorList>
    </citation>
    <scope>NUCLEOTIDE SEQUENCE [LARGE SCALE GENOMIC DNA]</scope>
    <source>
        <strain evidence="28 41">I32</strain>
    </source>
</reference>
<dbReference type="EMBL" id="WBPB01000005">
    <property type="protein sequence ID" value="KAB2501646.1"/>
    <property type="molecule type" value="Genomic_DNA"/>
</dbReference>
<evidence type="ECO:0000313" key="28">
    <source>
        <dbReference type="EMBL" id="TKJ06319.1"/>
    </source>
</evidence>
<keyword evidence="5 8" id="KW-0812">Transmembrane</keyword>
<dbReference type="GeneID" id="99620273"/>
<evidence type="ECO:0000256" key="1">
    <source>
        <dbReference type="ARBA" id="ARBA00004651"/>
    </source>
</evidence>
<dbReference type="InterPro" id="IPR000515">
    <property type="entry name" value="MetI-like"/>
</dbReference>
<dbReference type="EMBL" id="JYFW01000039">
    <property type="protein sequence ID" value="KMP13925.1"/>
    <property type="molecule type" value="Genomic_DNA"/>
</dbReference>
<reference evidence="35 37" key="6">
    <citation type="submission" date="2017-09" db="EMBL/GenBank/DDBJ databases">
        <title>Large-scale bioinformatics analysis of Bacillus genomes uncovers conserved roles of natural products in bacterial physiology.</title>
        <authorList>
            <consortium name="Agbiome Team Llc"/>
            <person name="Bleich R.M."/>
            <person name="Grubbs K.J."/>
            <person name="Santa Maria K.C."/>
            <person name="Allen S.E."/>
            <person name="Farag S."/>
            <person name="Shank E.A."/>
            <person name="Bowers A."/>
        </authorList>
    </citation>
    <scope>NUCLEOTIDE SEQUENCE [LARGE SCALE GENOMIC DNA]</scope>
    <source>
        <strain evidence="24 38">AFS029792</strain>
        <strain evidence="23 39">AFS060282</strain>
        <strain evidence="22 37">AFS083741</strain>
        <strain evidence="20 35">AFS092789</strain>
    </source>
</reference>
<dbReference type="SUPFAM" id="SSF161098">
    <property type="entry name" value="MetI-like"/>
    <property type="match status" value="1"/>
</dbReference>
<dbReference type="PATRIC" id="fig|1396.420.peg.4223"/>
<dbReference type="Proteomes" id="UP000075476">
    <property type="component" value="Unassembled WGS sequence"/>
</dbReference>
<evidence type="ECO:0000313" key="33">
    <source>
        <dbReference type="Proteomes" id="UP000184161"/>
    </source>
</evidence>
<dbReference type="EMBL" id="JACLPZ010000005">
    <property type="protein sequence ID" value="MBY0036155.1"/>
    <property type="molecule type" value="Genomic_DNA"/>
</dbReference>
<evidence type="ECO:0000313" key="27">
    <source>
        <dbReference type="EMBL" id="RWQ76092.1"/>
    </source>
</evidence>
<evidence type="ECO:0000313" key="36">
    <source>
        <dbReference type="Proteomes" id="UP000220210"/>
    </source>
</evidence>
<dbReference type="Proteomes" id="UP000226257">
    <property type="component" value="Unassembled WGS sequence"/>
</dbReference>
<evidence type="ECO:0000313" key="38">
    <source>
        <dbReference type="Proteomes" id="UP000225135"/>
    </source>
</evidence>
<dbReference type="Proteomes" id="UP000036243">
    <property type="component" value="Unassembled WGS sequence"/>
</dbReference>
<comment type="subcellular location">
    <subcellularLocation>
        <location evidence="1 8">Cell membrane</location>
        <topology evidence="1 8">Multi-pass membrane protein</topology>
    </subcellularLocation>
</comment>
<evidence type="ECO:0000313" key="40">
    <source>
        <dbReference type="Proteomes" id="UP000253597"/>
    </source>
</evidence>
<reference evidence="44 45" key="11">
    <citation type="submission" date="2019-10" db="EMBL/GenBank/DDBJ databases">
        <title>Bacillus from the desert of Cuatro Cinegas, Coahuila.</title>
        <authorList>
            <person name="Olmedo-Alvarez G."/>
            <person name="Saldana S."/>
            <person name="Barcelo D."/>
        </authorList>
    </citation>
    <scope>NUCLEOTIDE SEQUENCE [LARGE SCALE GENOMIC DNA]</scope>
    <source>
        <strain evidence="11 45">CH101a_3T</strain>
        <strain evidence="10 44">CH417_13T</strain>
    </source>
</reference>
<evidence type="ECO:0000313" key="25">
    <source>
        <dbReference type="EMBL" id="QDZ75130.1"/>
    </source>
</evidence>
<dbReference type="Proteomes" id="UP000225135">
    <property type="component" value="Unassembled WGS sequence"/>
</dbReference>
<dbReference type="GO" id="GO:0042956">
    <property type="term" value="P:maltodextrin transmembrane transport"/>
    <property type="evidence" value="ECO:0007669"/>
    <property type="project" value="TreeGrafter"/>
</dbReference>
<dbReference type="EMBL" id="MLYK01000023">
    <property type="protein sequence ID" value="OJS96033.1"/>
    <property type="molecule type" value="Genomic_DNA"/>
</dbReference>
<reference evidence="26 43" key="7">
    <citation type="submission" date="2018-03" db="EMBL/GenBank/DDBJ databases">
        <title>The complete genome of bacterial strain SGAir0260.</title>
        <authorList>
            <person name="Schuster S.C."/>
        </authorList>
    </citation>
    <scope>NUCLEOTIDE SEQUENCE [LARGE SCALE GENOMIC DNA]</scope>
    <source>
        <strain evidence="26 43">SGAir0260</strain>
    </source>
</reference>
<organism evidence="13 32">
    <name type="scientific">Bacillus cereus</name>
    <dbReference type="NCBI Taxonomy" id="1396"/>
    <lineage>
        <taxon>Bacteria</taxon>
        <taxon>Bacillati</taxon>
        <taxon>Bacillota</taxon>
        <taxon>Bacilli</taxon>
        <taxon>Bacillales</taxon>
        <taxon>Bacillaceae</taxon>
        <taxon>Bacillus</taxon>
        <taxon>Bacillus cereus group</taxon>
    </lineage>
</organism>
<dbReference type="RefSeq" id="WP_001022608.1">
    <property type="nucleotide sequence ID" value="NZ_AP022857.1"/>
</dbReference>
<evidence type="ECO:0000259" key="9">
    <source>
        <dbReference type="PROSITE" id="PS50928"/>
    </source>
</evidence>
<dbReference type="Proteomes" id="UP000184161">
    <property type="component" value="Unassembled WGS sequence"/>
</dbReference>
<dbReference type="EMBL" id="LOMO01000112">
    <property type="protein sequence ID" value="KXY38465.1"/>
    <property type="molecule type" value="Genomic_DNA"/>
</dbReference>